<dbReference type="InterPro" id="IPR000160">
    <property type="entry name" value="GGDEF_dom"/>
</dbReference>
<keyword evidence="3" id="KW-0472">Membrane</keyword>
<evidence type="ECO:0000256" key="1">
    <source>
        <dbReference type="ARBA" id="ARBA00012282"/>
    </source>
</evidence>
<dbReference type="SUPFAM" id="SSF141868">
    <property type="entry name" value="EAL domain-like"/>
    <property type="match status" value="1"/>
</dbReference>
<dbReference type="InterPro" id="IPR001633">
    <property type="entry name" value="EAL_dom"/>
</dbReference>
<dbReference type="FunFam" id="3.20.20.450:FF:000001">
    <property type="entry name" value="Cyclic di-GMP phosphodiesterase yahA"/>
    <property type="match status" value="1"/>
</dbReference>
<feature type="domain" description="PAC" evidence="5">
    <location>
        <begin position="533"/>
        <end position="585"/>
    </location>
</feature>
<feature type="domain" description="GGDEF" evidence="7">
    <location>
        <begin position="738"/>
        <end position="871"/>
    </location>
</feature>
<protein>
    <recommendedName>
        <fullName evidence="1">cyclic-guanylate-specific phosphodiesterase</fullName>
        <ecNumber evidence="1">3.1.4.52</ecNumber>
    </recommendedName>
</protein>
<dbReference type="SMART" id="SM00052">
    <property type="entry name" value="EAL"/>
    <property type="match status" value="1"/>
</dbReference>
<dbReference type="Pfam" id="PF00989">
    <property type="entry name" value="PAS"/>
    <property type="match status" value="1"/>
</dbReference>
<organism evidence="8 9">
    <name type="scientific">Marinobacterium marinum</name>
    <dbReference type="NCBI Taxonomy" id="2756129"/>
    <lineage>
        <taxon>Bacteria</taxon>
        <taxon>Pseudomonadati</taxon>
        <taxon>Pseudomonadota</taxon>
        <taxon>Gammaproteobacteria</taxon>
        <taxon>Oceanospirillales</taxon>
        <taxon>Oceanospirillaceae</taxon>
        <taxon>Marinobacterium</taxon>
    </lineage>
</organism>
<evidence type="ECO:0000256" key="2">
    <source>
        <dbReference type="ARBA" id="ARBA00022636"/>
    </source>
</evidence>
<dbReference type="InterPro" id="IPR003018">
    <property type="entry name" value="GAF"/>
</dbReference>
<dbReference type="Pfam" id="PF00563">
    <property type="entry name" value="EAL"/>
    <property type="match status" value="1"/>
</dbReference>
<dbReference type="NCBIfam" id="TIGR00229">
    <property type="entry name" value="sensory_box"/>
    <property type="match status" value="2"/>
</dbReference>
<dbReference type="SUPFAM" id="SSF55781">
    <property type="entry name" value="GAF domain-like"/>
    <property type="match status" value="1"/>
</dbReference>
<evidence type="ECO:0000259" key="4">
    <source>
        <dbReference type="PROSITE" id="PS50112"/>
    </source>
</evidence>
<dbReference type="RefSeq" id="WP_181739105.1">
    <property type="nucleotide sequence ID" value="NZ_JACEMT010000046.1"/>
</dbReference>
<dbReference type="CDD" id="cd01948">
    <property type="entry name" value="EAL"/>
    <property type="match status" value="1"/>
</dbReference>
<dbReference type="InterPro" id="IPR029016">
    <property type="entry name" value="GAF-like_dom_sf"/>
</dbReference>
<dbReference type="Gene3D" id="3.30.450.20">
    <property type="entry name" value="PAS domain"/>
    <property type="match status" value="3"/>
</dbReference>
<dbReference type="InterPro" id="IPR052155">
    <property type="entry name" value="Biofilm_reg_signaling"/>
</dbReference>
<dbReference type="EC" id="3.1.4.52" evidence="1"/>
<dbReference type="Gene3D" id="3.30.450.40">
    <property type="match status" value="1"/>
</dbReference>
<dbReference type="InterPro" id="IPR035965">
    <property type="entry name" value="PAS-like_dom_sf"/>
</dbReference>
<dbReference type="CDD" id="cd00130">
    <property type="entry name" value="PAS"/>
    <property type="match status" value="3"/>
</dbReference>
<dbReference type="CDD" id="cd01949">
    <property type="entry name" value="GGDEF"/>
    <property type="match status" value="1"/>
</dbReference>
<sequence length="1134" mass="127601">MMHRKEWQPFEYVALYLLFGLLWVNGSDTLIGLLVPSKEVFELISRFKGSAFVAISAGCLYLALARWKLPSTRLRLPNNPGQWWIFWGLLLIVLALPTIGGMLTRWLDAEEHLLVAASEGWLLVGLTAMSLTALLAFIYRRQLNYAMAGLAELDELRREQLLGRFFDMPFIGMGLTDARTGRWLRANACLEKLLGYTAEQLQTKTWQQLTHPDDCDADLQAFDRLFNGEAQAYQLEKRFINAEGQVVPVSLYAKRVSGGAGKADQVICMIRDLTREQHDRQALERQSNLYNMLSRINQVILYSQSSDEVLQAACRIAVEEGQLSFAWIGRCNEEGRIVASRTYAGDPATARGTSQLMQSFVRHPGRGPSERSIQQGRTVVVNDILNEDEYEPWHDFSRSFNCRSVIALPLKHGGRVFANLTLYADTADFFSSSLVETLEDLARDIGFALDTIHRDQALEAANQVINSSPFVLVRWRYEDGWPVEYISDNIRNLGIEPEALQQAEGRFVTLVHPQDRARVFEEAEGYFQQGLASFTQIYRLDHIDKVVWVEDQTHVLRDDSGQVAGVEGVLTDITERREQESRLQQAAAVIQNTREAVLIIDSRKRITQANPAFAEMFGWGVEDLHDHTLAILRSELHPDSFYRALWRQVGDVGHWQGEVMCRRREGEVFPALLSVSRVCQEGDVSHYISIFTDLTQIKNSELRIERLSTHDALTGLPNRKSLFRQLKVCSGYNSSHARLSALLLADLDNFRAINDSFGHLEGDRLLLQVAERLRDGVREGEHLYRLGGDEFAILLEDVSDSNEAASIATGLMQHLQPVFRLNGGAELRASASCGISLIDAHPRAPEVILQQADAALFKAKEQRGSLSFFSDDLTAAVHRRLQLEQRLRRALEQQEFCLYYQPQWSIDGQQLTGVEALIRWQDPECGLVSPAEFIPVAEQSALIRAIGSWVLSRACEQIADWHRRGVRIPRVAVNVSPQQLDHQHLLHEVESVLQQTCIDPAQLELELTESGLMSPGLEAVEMLASLRALGVSLAIDDFGTGYSSLAYLKRFPLNLLKIDKSFTDDLLTGESAQAIVEMIIMLGHKLGLSVLAEGVESEAQRVELERLGCHQFQGYLKSRPLSVEELEALLLSSS</sequence>
<feature type="domain" description="PAS" evidence="4">
    <location>
        <begin position="582"/>
        <end position="640"/>
    </location>
</feature>
<accession>A0A7W1WY39</accession>
<feature type="domain" description="PAC" evidence="5">
    <location>
        <begin position="655"/>
        <end position="706"/>
    </location>
</feature>
<dbReference type="PROSITE" id="PS50883">
    <property type="entry name" value="EAL"/>
    <property type="match status" value="1"/>
</dbReference>
<dbReference type="Proteomes" id="UP000538931">
    <property type="component" value="Unassembled WGS sequence"/>
</dbReference>
<feature type="transmembrane region" description="Helical" evidence="3">
    <location>
        <begin position="12"/>
        <end position="35"/>
    </location>
</feature>
<proteinExistence type="predicted"/>
<gene>
    <name evidence="8" type="ORF">H1S06_08350</name>
</gene>
<dbReference type="Pfam" id="PF08447">
    <property type="entry name" value="PAS_3"/>
    <property type="match status" value="2"/>
</dbReference>
<keyword evidence="9" id="KW-1185">Reference proteome</keyword>
<feature type="domain" description="PAS" evidence="4">
    <location>
        <begin position="181"/>
        <end position="229"/>
    </location>
</feature>
<dbReference type="AlphaFoldDB" id="A0A7W1WY39"/>
<dbReference type="Gene3D" id="3.30.70.270">
    <property type="match status" value="1"/>
</dbReference>
<feature type="domain" description="PAC" evidence="5">
    <location>
        <begin position="233"/>
        <end position="285"/>
    </location>
</feature>
<dbReference type="InterPro" id="IPR013655">
    <property type="entry name" value="PAS_fold_3"/>
</dbReference>
<comment type="caution">
    <text evidence="8">The sequence shown here is derived from an EMBL/GenBank/DDBJ whole genome shotgun (WGS) entry which is preliminary data.</text>
</comment>
<dbReference type="InterPro" id="IPR035919">
    <property type="entry name" value="EAL_sf"/>
</dbReference>
<dbReference type="InterPro" id="IPR001610">
    <property type="entry name" value="PAC"/>
</dbReference>
<dbReference type="SMART" id="SM00086">
    <property type="entry name" value="PAC"/>
    <property type="match status" value="3"/>
</dbReference>
<dbReference type="EMBL" id="JACEMT010000046">
    <property type="protein sequence ID" value="MBA4502370.1"/>
    <property type="molecule type" value="Genomic_DNA"/>
</dbReference>
<dbReference type="SUPFAM" id="SSF55785">
    <property type="entry name" value="PYP-like sensor domain (PAS domain)"/>
    <property type="match status" value="3"/>
</dbReference>
<evidence type="ECO:0000313" key="9">
    <source>
        <dbReference type="Proteomes" id="UP000538931"/>
    </source>
</evidence>
<evidence type="ECO:0000313" key="8">
    <source>
        <dbReference type="EMBL" id="MBA4502370.1"/>
    </source>
</evidence>
<dbReference type="SMART" id="SM00267">
    <property type="entry name" value="GGDEF"/>
    <property type="match status" value="1"/>
</dbReference>
<dbReference type="PANTHER" id="PTHR44757">
    <property type="entry name" value="DIGUANYLATE CYCLASE DGCP"/>
    <property type="match status" value="1"/>
</dbReference>
<evidence type="ECO:0000259" key="5">
    <source>
        <dbReference type="PROSITE" id="PS50113"/>
    </source>
</evidence>
<dbReference type="InterPro" id="IPR000700">
    <property type="entry name" value="PAS-assoc_C"/>
</dbReference>
<dbReference type="GO" id="GO:0071111">
    <property type="term" value="F:cyclic-guanylate-specific phosphodiesterase activity"/>
    <property type="evidence" value="ECO:0007669"/>
    <property type="project" value="UniProtKB-EC"/>
</dbReference>
<keyword evidence="3" id="KW-0812">Transmembrane</keyword>
<feature type="transmembrane region" description="Helical" evidence="3">
    <location>
        <begin position="120"/>
        <end position="139"/>
    </location>
</feature>
<dbReference type="InterPro" id="IPR000014">
    <property type="entry name" value="PAS"/>
</dbReference>
<dbReference type="PROSITE" id="PS50113">
    <property type="entry name" value="PAC"/>
    <property type="match status" value="3"/>
</dbReference>
<dbReference type="InterPro" id="IPR013767">
    <property type="entry name" value="PAS_fold"/>
</dbReference>
<dbReference type="Pfam" id="PF13185">
    <property type="entry name" value="GAF_2"/>
    <property type="match status" value="1"/>
</dbReference>
<dbReference type="SUPFAM" id="SSF55073">
    <property type="entry name" value="Nucleotide cyclase"/>
    <property type="match status" value="1"/>
</dbReference>
<evidence type="ECO:0000259" key="7">
    <source>
        <dbReference type="PROSITE" id="PS50887"/>
    </source>
</evidence>
<dbReference type="NCBIfam" id="TIGR00254">
    <property type="entry name" value="GGDEF"/>
    <property type="match status" value="1"/>
</dbReference>
<evidence type="ECO:0000256" key="3">
    <source>
        <dbReference type="SAM" id="Phobius"/>
    </source>
</evidence>
<evidence type="ECO:0000259" key="6">
    <source>
        <dbReference type="PROSITE" id="PS50883"/>
    </source>
</evidence>
<dbReference type="PROSITE" id="PS50112">
    <property type="entry name" value="PAS"/>
    <property type="match status" value="2"/>
</dbReference>
<dbReference type="PROSITE" id="PS50887">
    <property type="entry name" value="GGDEF"/>
    <property type="match status" value="1"/>
</dbReference>
<dbReference type="Pfam" id="PF00990">
    <property type="entry name" value="GGDEF"/>
    <property type="match status" value="1"/>
</dbReference>
<dbReference type="InterPro" id="IPR043128">
    <property type="entry name" value="Rev_trsase/Diguanyl_cyclase"/>
</dbReference>
<name>A0A7W1WY39_9GAMM</name>
<dbReference type="SMART" id="SM00091">
    <property type="entry name" value="PAS"/>
    <property type="match status" value="3"/>
</dbReference>
<dbReference type="Gene3D" id="3.20.20.450">
    <property type="entry name" value="EAL domain"/>
    <property type="match status" value="1"/>
</dbReference>
<dbReference type="SMART" id="SM00065">
    <property type="entry name" value="GAF"/>
    <property type="match status" value="1"/>
</dbReference>
<keyword evidence="3" id="KW-1133">Transmembrane helix</keyword>
<feature type="domain" description="EAL" evidence="6">
    <location>
        <begin position="880"/>
        <end position="1134"/>
    </location>
</feature>
<feature type="transmembrane region" description="Helical" evidence="3">
    <location>
        <begin position="84"/>
        <end position="108"/>
    </location>
</feature>
<keyword evidence="2" id="KW-0973">c-di-GMP</keyword>
<reference evidence="8 9" key="1">
    <citation type="submission" date="2020-07" db="EMBL/GenBank/DDBJ databases">
        <title>Bacterium isolated from marien macroalgae.</title>
        <authorList>
            <person name="Zhu K."/>
            <person name="Lu D."/>
            <person name="Du Z."/>
        </authorList>
    </citation>
    <scope>NUCLEOTIDE SEQUENCE [LARGE SCALE GENOMIC DNA]</scope>
    <source>
        <strain evidence="8 9">3-1745</strain>
    </source>
</reference>
<dbReference type="InterPro" id="IPR029787">
    <property type="entry name" value="Nucleotide_cyclase"/>
</dbReference>
<dbReference type="PANTHER" id="PTHR44757:SF2">
    <property type="entry name" value="BIOFILM ARCHITECTURE MAINTENANCE PROTEIN MBAA"/>
    <property type="match status" value="1"/>
</dbReference>
<dbReference type="GO" id="GO:0006355">
    <property type="term" value="P:regulation of DNA-templated transcription"/>
    <property type="evidence" value="ECO:0007669"/>
    <property type="project" value="InterPro"/>
</dbReference>